<evidence type="ECO:0000256" key="5">
    <source>
        <dbReference type="ARBA" id="ARBA00022692"/>
    </source>
</evidence>
<name>A0A1G2PJY0_9BACT</name>
<dbReference type="SUPFAM" id="SSF81660">
    <property type="entry name" value="Metal cation-transporting ATPase, ATP-binding domain N"/>
    <property type="match status" value="1"/>
</dbReference>
<dbReference type="FunFam" id="2.70.150.10:FF:000160">
    <property type="entry name" value="Sarcoplasmic/endoplasmic reticulum calcium ATPase 1"/>
    <property type="match status" value="1"/>
</dbReference>
<sequence length="891" mass="95403">MVVTIPPINKDSPWHSIGAAELLKQLHTRPEGLSSEEVALRQKTFGANTFPESKRPGVLALAVRQARGMFTIILAIAAGIAFLLGDHIDAVVISAAVCINIIFGFLQEFKAERALEKLAQVIRFHAMAQRSGRPEEVAAEALVPGDIVIVSAGERIPADIRILESKAAAANEAVLTGESAFVDKNTDTLAPGISVSARTNILFMGTALTRGYVRGVVVATGIATEFGKIAASLGSVPDETTPLEKRLGGLARAITGGVFVLSLATLALGVSTGLPFDVMFTTSVAVAVAAVPEGLIVAVTMILAIGMVQLLRRGALVRRLQAAETLGAVTVICVDKTGTITEGRMRVSEVFPADATDNEGRFAVLEAAIYANEAWIAEGQSPKEHEAGKIVGEPTDAAILEAGLAAGLHRLIDERKQRVLDLIPFDADNKFVAALVKEKDATTSFFIKGAAEKIIAASSCARHKTESVVLSDQGRAALTRKHNELSSAGMRLIAVAKRKVARTVDSFSALGEMVSDLTFLGFIALEDPIREGVSAALREAQQAGVKAVLITGDNALTASSVARKVGLIHDHEAAVIDGGQLEQLSDEALIEHIGKAVIFARTVPHQKLRIVEVLKRVGHIVAMTGDGINDAPALKAAHIGVTVGAGTDVAKQTAELVVLDNNFATIIAAIREGRRIFDNIRKVVLYLLADATTEVILVLGGLLFVKDLPVLAAQILFVNLVEDSPPAFTLAFEKAEKDIMQRKPRKASDPILNREMLAIILAVGILRDLGLLAMFIWLHGQLPVEQVRTIMFATLGSNAMLTIFSIRGLRIPIWRMNPFRNQWMVAAVAFGMAAILAAVYVPVLQDLLHTAPLAFWQWGLILELGLLNVLAIEIVKFFAPRIPWLRTDRHE</sequence>
<feature type="transmembrane region" description="Helical" evidence="12">
    <location>
        <begin position="91"/>
        <end position="109"/>
    </location>
</feature>
<feature type="transmembrane region" description="Helical" evidence="12">
    <location>
        <begin position="823"/>
        <end position="843"/>
    </location>
</feature>
<dbReference type="PRINTS" id="PR00119">
    <property type="entry name" value="CATATPASE"/>
</dbReference>
<evidence type="ECO:0000313" key="14">
    <source>
        <dbReference type="EMBL" id="OHA48597.1"/>
    </source>
</evidence>
<dbReference type="Pfam" id="PF13246">
    <property type="entry name" value="Cation_ATPase"/>
    <property type="match status" value="1"/>
</dbReference>
<dbReference type="Pfam" id="PF00689">
    <property type="entry name" value="Cation_ATPase_C"/>
    <property type="match status" value="1"/>
</dbReference>
<feature type="transmembrane region" description="Helical" evidence="12">
    <location>
        <begin position="855"/>
        <end position="879"/>
    </location>
</feature>
<keyword evidence="10 12" id="KW-1133">Transmembrane helix</keyword>
<evidence type="ECO:0000256" key="11">
    <source>
        <dbReference type="ARBA" id="ARBA00023136"/>
    </source>
</evidence>
<dbReference type="InterPro" id="IPR036412">
    <property type="entry name" value="HAD-like_sf"/>
</dbReference>
<dbReference type="InterPro" id="IPR023214">
    <property type="entry name" value="HAD_sf"/>
</dbReference>
<dbReference type="InterPro" id="IPR001757">
    <property type="entry name" value="P_typ_ATPase"/>
</dbReference>
<comment type="subcellular location">
    <subcellularLocation>
        <location evidence="1">Cell membrane</location>
        <topology evidence="1">Multi-pass membrane protein</topology>
    </subcellularLocation>
</comment>
<dbReference type="Proteomes" id="UP000177629">
    <property type="component" value="Unassembled WGS sequence"/>
</dbReference>
<proteinExistence type="inferred from homology"/>
<feature type="transmembrane region" description="Helical" evidence="12">
    <location>
        <begin position="790"/>
        <end position="811"/>
    </location>
</feature>
<evidence type="ECO:0000256" key="7">
    <source>
        <dbReference type="ARBA" id="ARBA00022840"/>
    </source>
</evidence>
<feature type="transmembrane region" description="Helical" evidence="12">
    <location>
        <begin position="683"/>
        <end position="705"/>
    </location>
</feature>
<dbReference type="Gene3D" id="1.20.1110.10">
    <property type="entry name" value="Calcium-transporting ATPase, transmembrane domain"/>
    <property type="match status" value="2"/>
</dbReference>
<keyword evidence="8" id="KW-0460">Magnesium</keyword>
<dbReference type="SUPFAM" id="SSF81665">
    <property type="entry name" value="Calcium ATPase, transmembrane domain M"/>
    <property type="match status" value="1"/>
</dbReference>
<dbReference type="Pfam" id="PF00690">
    <property type="entry name" value="Cation_ATPase_N"/>
    <property type="match status" value="1"/>
</dbReference>
<protein>
    <recommendedName>
        <fullName evidence="13">Cation-transporting P-type ATPase N-terminal domain-containing protein</fullName>
    </recommendedName>
</protein>
<comment type="caution">
    <text evidence="14">The sequence shown here is derived from an EMBL/GenBank/DDBJ whole genome shotgun (WGS) entry which is preliminary data.</text>
</comment>
<keyword evidence="5 12" id="KW-0812">Transmembrane</keyword>
<reference evidence="14 15" key="1">
    <citation type="journal article" date="2016" name="Nat. Commun.">
        <title>Thousands of microbial genomes shed light on interconnected biogeochemical processes in an aquifer system.</title>
        <authorList>
            <person name="Anantharaman K."/>
            <person name="Brown C.T."/>
            <person name="Hug L.A."/>
            <person name="Sharon I."/>
            <person name="Castelle C.J."/>
            <person name="Probst A.J."/>
            <person name="Thomas B.C."/>
            <person name="Singh A."/>
            <person name="Wilkins M.J."/>
            <person name="Karaoz U."/>
            <person name="Brodie E.L."/>
            <person name="Williams K.H."/>
            <person name="Hubbard S.S."/>
            <person name="Banfield J.F."/>
        </authorList>
    </citation>
    <scope>NUCLEOTIDE SEQUENCE [LARGE SCALE GENOMIC DNA]</scope>
</reference>
<dbReference type="Gene3D" id="2.70.150.10">
    <property type="entry name" value="Calcium-transporting ATPase, cytoplasmic transduction domain A"/>
    <property type="match status" value="1"/>
</dbReference>
<evidence type="ECO:0000256" key="10">
    <source>
        <dbReference type="ARBA" id="ARBA00022989"/>
    </source>
</evidence>
<feature type="transmembrane region" description="Helical" evidence="12">
    <location>
        <begin position="711"/>
        <end position="735"/>
    </location>
</feature>
<dbReference type="GO" id="GO:0016887">
    <property type="term" value="F:ATP hydrolysis activity"/>
    <property type="evidence" value="ECO:0007669"/>
    <property type="project" value="InterPro"/>
</dbReference>
<keyword evidence="4" id="KW-0597">Phosphoprotein</keyword>
<comment type="similarity">
    <text evidence="2">Belongs to the cation transport ATPase (P-type) (TC 3.A.3) family. Type IIA subfamily.</text>
</comment>
<feature type="transmembrane region" description="Helical" evidence="12">
    <location>
        <begin position="253"/>
        <end position="274"/>
    </location>
</feature>
<dbReference type="PANTHER" id="PTHR43294">
    <property type="entry name" value="SODIUM/POTASSIUM-TRANSPORTING ATPASE SUBUNIT ALPHA"/>
    <property type="match status" value="1"/>
</dbReference>
<dbReference type="PANTHER" id="PTHR43294:SF21">
    <property type="entry name" value="CATION TRANSPORTING ATPASE"/>
    <property type="match status" value="1"/>
</dbReference>
<dbReference type="AlphaFoldDB" id="A0A1G2PJY0"/>
<feature type="domain" description="Cation-transporting P-type ATPase N-terminal" evidence="13">
    <location>
        <begin position="13"/>
        <end position="86"/>
    </location>
</feature>
<dbReference type="Gene3D" id="3.40.50.1000">
    <property type="entry name" value="HAD superfamily/HAD-like"/>
    <property type="match status" value="1"/>
</dbReference>
<dbReference type="SUPFAM" id="SSF81653">
    <property type="entry name" value="Calcium ATPase, transduction domain A"/>
    <property type="match status" value="1"/>
</dbReference>
<evidence type="ECO:0000256" key="9">
    <source>
        <dbReference type="ARBA" id="ARBA00022967"/>
    </source>
</evidence>
<dbReference type="GO" id="GO:0005886">
    <property type="term" value="C:plasma membrane"/>
    <property type="evidence" value="ECO:0007669"/>
    <property type="project" value="UniProtKB-SubCell"/>
</dbReference>
<dbReference type="SMART" id="SM00831">
    <property type="entry name" value="Cation_ATPase_N"/>
    <property type="match status" value="1"/>
</dbReference>
<dbReference type="PROSITE" id="PS00154">
    <property type="entry name" value="ATPASE_E1_E2"/>
    <property type="match status" value="1"/>
</dbReference>
<keyword evidence="9" id="KW-1278">Translocase</keyword>
<dbReference type="SFLD" id="SFLDG00002">
    <property type="entry name" value="C1.7:_P-type_atpase_like"/>
    <property type="match status" value="1"/>
</dbReference>
<dbReference type="PRINTS" id="PR00120">
    <property type="entry name" value="HATPASE"/>
</dbReference>
<keyword evidence="7" id="KW-0067">ATP-binding</keyword>
<dbReference type="NCBIfam" id="TIGR01494">
    <property type="entry name" value="ATPase_P-type"/>
    <property type="match status" value="2"/>
</dbReference>
<feature type="transmembrane region" description="Helical" evidence="12">
    <location>
        <begin position="68"/>
        <end position="85"/>
    </location>
</feature>
<accession>A0A1G2PJY0</accession>
<dbReference type="InterPro" id="IPR008250">
    <property type="entry name" value="ATPase_P-typ_transduc_dom_A_sf"/>
</dbReference>
<dbReference type="SFLD" id="SFLDS00003">
    <property type="entry name" value="Haloacid_Dehalogenase"/>
    <property type="match status" value="1"/>
</dbReference>
<dbReference type="InterPro" id="IPR023299">
    <property type="entry name" value="ATPase_P-typ_cyto_dom_N"/>
</dbReference>
<evidence type="ECO:0000313" key="15">
    <source>
        <dbReference type="Proteomes" id="UP000177629"/>
    </source>
</evidence>
<evidence type="ECO:0000256" key="2">
    <source>
        <dbReference type="ARBA" id="ARBA00005675"/>
    </source>
</evidence>
<dbReference type="EMBL" id="MHSS01000005">
    <property type="protein sequence ID" value="OHA48597.1"/>
    <property type="molecule type" value="Genomic_DNA"/>
</dbReference>
<dbReference type="Gene3D" id="3.40.1110.10">
    <property type="entry name" value="Calcium-transporting ATPase, cytoplasmic domain N"/>
    <property type="match status" value="1"/>
</dbReference>
<dbReference type="Pfam" id="PF00122">
    <property type="entry name" value="E1-E2_ATPase"/>
    <property type="match status" value="1"/>
</dbReference>
<evidence type="ECO:0000256" key="6">
    <source>
        <dbReference type="ARBA" id="ARBA00022741"/>
    </source>
</evidence>
<organism evidence="14 15">
    <name type="scientific">Candidatus Terrybacteria bacterium RIFCSPHIGHO2_01_FULL_48_17</name>
    <dbReference type="NCBI Taxonomy" id="1802362"/>
    <lineage>
        <taxon>Bacteria</taxon>
        <taxon>Candidatus Terryibacteriota</taxon>
    </lineage>
</organism>
<dbReference type="InterPro" id="IPR023298">
    <property type="entry name" value="ATPase_P-typ_TM_dom_sf"/>
</dbReference>
<keyword evidence="6" id="KW-0547">Nucleotide-binding</keyword>
<evidence type="ECO:0000256" key="12">
    <source>
        <dbReference type="SAM" id="Phobius"/>
    </source>
</evidence>
<dbReference type="SFLD" id="SFLDF00027">
    <property type="entry name" value="p-type_atpase"/>
    <property type="match status" value="1"/>
</dbReference>
<evidence type="ECO:0000256" key="1">
    <source>
        <dbReference type="ARBA" id="ARBA00004651"/>
    </source>
</evidence>
<dbReference type="InterPro" id="IPR006068">
    <property type="entry name" value="ATPase_P-typ_cation-transptr_C"/>
</dbReference>
<dbReference type="GO" id="GO:0005524">
    <property type="term" value="F:ATP binding"/>
    <property type="evidence" value="ECO:0007669"/>
    <property type="project" value="UniProtKB-KW"/>
</dbReference>
<dbReference type="InterPro" id="IPR059000">
    <property type="entry name" value="ATPase_P-type_domA"/>
</dbReference>
<feature type="transmembrane region" description="Helical" evidence="12">
    <location>
        <begin position="756"/>
        <end position="778"/>
    </location>
</feature>
<dbReference type="SUPFAM" id="SSF56784">
    <property type="entry name" value="HAD-like"/>
    <property type="match status" value="1"/>
</dbReference>
<dbReference type="InterPro" id="IPR018303">
    <property type="entry name" value="ATPase_P-typ_P_site"/>
</dbReference>
<gene>
    <name evidence="14" type="ORF">A2806_00355</name>
</gene>
<evidence type="ECO:0000256" key="4">
    <source>
        <dbReference type="ARBA" id="ARBA00022553"/>
    </source>
</evidence>
<dbReference type="STRING" id="1802362.A2806_00355"/>
<dbReference type="InterPro" id="IPR004014">
    <property type="entry name" value="ATPase_P-typ_cation-transptr_N"/>
</dbReference>
<keyword evidence="3" id="KW-1003">Cell membrane</keyword>
<dbReference type="InterPro" id="IPR044492">
    <property type="entry name" value="P_typ_ATPase_HD_dom"/>
</dbReference>
<evidence type="ECO:0000259" key="13">
    <source>
        <dbReference type="SMART" id="SM00831"/>
    </source>
</evidence>
<feature type="transmembrane region" description="Helical" evidence="12">
    <location>
        <begin position="286"/>
        <end position="311"/>
    </location>
</feature>
<keyword evidence="11 12" id="KW-0472">Membrane</keyword>
<evidence type="ECO:0000256" key="3">
    <source>
        <dbReference type="ARBA" id="ARBA00022475"/>
    </source>
</evidence>
<dbReference type="InterPro" id="IPR050510">
    <property type="entry name" value="Cation_transp_ATPase_P-type"/>
</dbReference>
<evidence type="ECO:0000256" key="8">
    <source>
        <dbReference type="ARBA" id="ARBA00022842"/>
    </source>
</evidence>